<dbReference type="InterPro" id="IPR016181">
    <property type="entry name" value="Acyl_CoA_acyltransferase"/>
</dbReference>
<dbReference type="SUPFAM" id="SSF55729">
    <property type="entry name" value="Acyl-CoA N-acyltransferases (Nat)"/>
    <property type="match status" value="1"/>
</dbReference>
<protein>
    <submittedName>
        <fullName evidence="5">Ribosomal-protein-alanine N-acetyltransferase</fullName>
    </submittedName>
</protein>
<dbReference type="GO" id="GO:0005737">
    <property type="term" value="C:cytoplasm"/>
    <property type="evidence" value="ECO:0007669"/>
    <property type="project" value="TreeGrafter"/>
</dbReference>
<keyword evidence="2" id="KW-0012">Acyltransferase</keyword>
<keyword evidence="1 5" id="KW-0808">Transferase</keyword>
<dbReference type="GO" id="GO:0008999">
    <property type="term" value="F:protein-N-terminal-alanine acetyltransferase activity"/>
    <property type="evidence" value="ECO:0007669"/>
    <property type="project" value="TreeGrafter"/>
</dbReference>
<dbReference type="Gene3D" id="3.40.630.30">
    <property type="match status" value="1"/>
</dbReference>
<dbReference type="InterPro" id="IPR000182">
    <property type="entry name" value="GNAT_dom"/>
</dbReference>
<organism evidence="5 6">
    <name type="scientific">Limimaricola pyoseonensis</name>
    <dbReference type="NCBI Taxonomy" id="521013"/>
    <lineage>
        <taxon>Bacteria</taxon>
        <taxon>Pseudomonadati</taxon>
        <taxon>Pseudomonadota</taxon>
        <taxon>Alphaproteobacteria</taxon>
        <taxon>Rhodobacterales</taxon>
        <taxon>Paracoccaceae</taxon>
        <taxon>Limimaricola</taxon>
    </lineage>
</organism>
<dbReference type="PANTHER" id="PTHR43792">
    <property type="entry name" value="GNAT FAMILY, PUTATIVE (AFU_ORTHOLOGUE AFUA_3G00765)-RELATED-RELATED"/>
    <property type="match status" value="1"/>
</dbReference>
<evidence type="ECO:0000256" key="3">
    <source>
        <dbReference type="ARBA" id="ARBA00038502"/>
    </source>
</evidence>
<evidence type="ECO:0000313" key="6">
    <source>
        <dbReference type="Proteomes" id="UP000198922"/>
    </source>
</evidence>
<gene>
    <name evidence="5" type="ORF">SAMN04488567_2807</name>
</gene>
<dbReference type="STRING" id="521013.SAMN04488567_2807"/>
<evidence type="ECO:0000256" key="2">
    <source>
        <dbReference type="ARBA" id="ARBA00023315"/>
    </source>
</evidence>
<evidence type="ECO:0000313" key="5">
    <source>
        <dbReference type="EMBL" id="SDE85120.1"/>
    </source>
</evidence>
<reference evidence="6" key="1">
    <citation type="submission" date="2016-10" db="EMBL/GenBank/DDBJ databases">
        <authorList>
            <person name="Varghese N."/>
            <person name="Submissions S."/>
        </authorList>
    </citation>
    <scope>NUCLEOTIDE SEQUENCE [LARGE SCALE GENOMIC DNA]</scope>
    <source>
        <strain evidence="6">DSM 21424</strain>
    </source>
</reference>
<evidence type="ECO:0000259" key="4">
    <source>
        <dbReference type="PROSITE" id="PS51186"/>
    </source>
</evidence>
<feature type="domain" description="N-acetyltransferase" evidence="4">
    <location>
        <begin position="5"/>
        <end position="165"/>
    </location>
</feature>
<dbReference type="Proteomes" id="UP000198922">
    <property type="component" value="Unassembled WGS sequence"/>
</dbReference>
<proteinExistence type="inferred from homology"/>
<evidence type="ECO:0000256" key="1">
    <source>
        <dbReference type="ARBA" id="ARBA00022679"/>
    </source>
</evidence>
<comment type="similarity">
    <text evidence="3">Belongs to the acetyltransferase family. RimJ subfamily.</text>
</comment>
<dbReference type="InterPro" id="IPR051531">
    <property type="entry name" value="N-acetyltransferase"/>
</dbReference>
<dbReference type="PANTHER" id="PTHR43792:SF8">
    <property type="entry name" value="[RIBOSOMAL PROTEIN US5]-ALANINE N-ACETYLTRANSFERASE"/>
    <property type="match status" value="1"/>
</dbReference>
<dbReference type="EMBL" id="FNAT01000004">
    <property type="protein sequence ID" value="SDE85120.1"/>
    <property type="molecule type" value="Genomic_DNA"/>
</dbReference>
<dbReference type="AlphaFoldDB" id="A0A1G7GAH2"/>
<sequence length="169" mass="17723">MMPAFRLVPLAVADAAPLAAFEAANRDWFEQSVPPRPEAHFDADALDEILRDLLEGPEAGSQRLFLIRGAADEILGRINLTGIEGGTAQVGYRVGAAQAGRGLARAALGAMVQAAPGLGLSRLEARVAKGNPASERVLRANGFAPTGRNLPEVELHGAPLTVTHYARAV</sequence>
<name>A0A1G7GAH2_9RHOB</name>
<dbReference type="PROSITE" id="PS51186">
    <property type="entry name" value="GNAT"/>
    <property type="match status" value="1"/>
</dbReference>
<accession>A0A1G7GAH2</accession>
<dbReference type="Pfam" id="PF13302">
    <property type="entry name" value="Acetyltransf_3"/>
    <property type="match status" value="1"/>
</dbReference>
<keyword evidence="6" id="KW-1185">Reference proteome</keyword>